<dbReference type="PANTHER" id="PTHR39515:SF2">
    <property type="entry name" value="HTH-TYPE TRANSCRIPTIONAL REGULATOR RV0880"/>
    <property type="match status" value="1"/>
</dbReference>
<organism evidence="3 4">
    <name type="scientific">Dactylosporangium fulvum</name>
    <dbReference type="NCBI Taxonomy" id="53359"/>
    <lineage>
        <taxon>Bacteria</taxon>
        <taxon>Bacillati</taxon>
        <taxon>Actinomycetota</taxon>
        <taxon>Actinomycetes</taxon>
        <taxon>Micromonosporales</taxon>
        <taxon>Micromonosporaceae</taxon>
        <taxon>Dactylosporangium</taxon>
    </lineage>
</organism>
<gene>
    <name evidence="3" type="ORF">Dfulv_30045</name>
</gene>
<dbReference type="RefSeq" id="WP_259857106.1">
    <property type="nucleotide sequence ID" value="NZ_BAAAST010000090.1"/>
</dbReference>
<dbReference type="InterPro" id="IPR052526">
    <property type="entry name" value="HTH-type_Bedaq_tolerance"/>
</dbReference>
<evidence type="ECO:0000259" key="2">
    <source>
        <dbReference type="PROSITE" id="PS50995"/>
    </source>
</evidence>
<feature type="domain" description="HTH marR-type" evidence="2">
    <location>
        <begin position="7"/>
        <end position="139"/>
    </location>
</feature>
<accession>A0ABY5VNT6</accession>
<sequence length="350" mass="34719">MDHLALAGRLSEQLNAVRRVLRRRLRVDLDRLPLTGSQLELLRIVESTPGIGVTAAAQSLHLAGNSVSTLVNQLTEADLLRREQDPADRRTARLFLTDTATARLSSWRAARLQLLSSVLTRLSPTDRAALEAALPALANLTDLLSETEEPSGEAAGPPSSGGAALRTGRATGSAGAAPSPDAGTAVSRSGVVPAPDVGVVGSRPGAAPLPDAMAVSPRPGVTPSPGAGAGGVPSGPAAGAEAPAPSAPSPGAGSSPGAGAGVVSSGPAAGAEMPAPSTSKSVPAAAEGLHARLAPSSGPPGAAASRPPSDPSHPSFLGRGRGGGGGHRVDEDRRRSAPADGREQAKGDHR</sequence>
<dbReference type="SUPFAM" id="SSF46785">
    <property type="entry name" value="Winged helix' DNA-binding domain"/>
    <property type="match status" value="1"/>
</dbReference>
<dbReference type="PROSITE" id="PS50995">
    <property type="entry name" value="HTH_MARR_2"/>
    <property type="match status" value="1"/>
</dbReference>
<dbReference type="InterPro" id="IPR000835">
    <property type="entry name" value="HTH_MarR-typ"/>
</dbReference>
<feature type="region of interest" description="Disordered" evidence="1">
    <location>
        <begin position="202"/>
        <end position="350"/>
    </location>
</feature>
<reference evidence="3" key="2">
    <citation type="submission" date="2022-09" db="EMBL/GenBank/DDBJ databases">
        <title>Biosynthetic gene clusters of Dactylosporangioum fulvum.</title>
        <authorList>
            <person name="Caradec T."/>
        </authorList>
    </citation>
    <scope>NUCLEOTIDE SEQUENCE</scope>
    <source>
        <strain evidence="3">NRRL B-16292</strain>
    </source>
</reference>
<feature type="compositionally biased region" description="Basic and acidic residues" evidence="1">
    <location>
        <begin position="327"/>
        <end position="350"/>
    </location>
</feature>
<feature type="compositionally biased region" description="Low complexity" evidence="1">
    <location>
        <begin position="294"/>
        <end position="315"/>
    </location>
</feature>
<dbReference type="Pfam" id="PF12802">
    <property type="entry name" value="MarR_2"/>
    <property type="match status" value="1"/>
</dbReference>
<protein>
    <submittedName>
        <fullName evidence="3">MarR family transcriptional regulator</fullName>
    </submittedName>
</protein>
<feature type="compositionally biased region" description="Low complexity" evidence="1">
    <location>
        <begin position="261"/>
        <end position="271"/>
    </location>
</feature>
<feature type="compositionally biased region" description="Low complexity" evidence="1">
    <location>
        <begin position="234"/>
        <end position="253"/>
    </location>
</feature>
<keyword evidence="4" id="KW-1185">Reference proteome</keyword>
<name>A0ABY5VNT6_9ACTN</name>
<feature type="compositionally biased region" description="Low complexity" evidence="1">
    <location>
        <begin position="152"/>
        <end position="190"/>
    </location>
</feature>
<feature type="region of interest" description="Disordered" evidence="1">
    <location>
        <begin position="146"/>
        <end position="190"/>
    </location>
</feature>
<evidence type="ECO:0000313" key="3">
    <source>
        <dbReference type="EMBL" id="UWP79398.1"/>
    </source>
</evidence>
<reference evidence="3" key="1">
    <citation type="submission" date="2021-04" db="EMBL/GenBank/DDBJ databases">
        <authorList>
            <person name="Hartkoorn R.C."/>
            <person name="Beaudoing E."/>
            <person name="Hot D."/>
        </authorList>
    </citation>
    <scope>NUCLEOTIDE SEQUENCE</scope>
    <source>
        <strain evidence="3">NRRL B-16292</strain>
    </source>
</reference>
<dbReference type="InterPro" id="IPR036390">
    <property type="entry name" value="WH_DNA-bd_sf"/>
</dbReference>
<evidence type="ECO:0000256" key="1">
    <source>
        <dbReference type="SAM" id="MobiDB-lite"/>
    </source>
</evidence>
<evidence type="ECO:0000313" key="4">
    <source>
        <dbReference type="Proteomes" id="UP001059617"/>
    </source>
</evidence>
<dbReference type="Proteomes" id="UP001059617">
    <property type="component" value="Chromosome"/>
</dbReference>
<dbReference type="EMBL" id="CP073720">
    <property type="protein sequence ID" value="UWP79398.1"/>
    <property type="molecule type" value="Genomic_DNA"/>
</dbReference>
<dbReference type="PANTHER" id="PTHR39515">
    <property type="entry name" value="CONSERVED PROTEIN"/>
    <property type="match status" value="1"/>
</dbReference>
<dbReference type="SMART" id="SM00347">
    <property type="entry name" value="HTH_MARR"/>
    <property type="match status" value="1"/>
</dbReference>
<proteinExistence type="predicted"/>
<dbReference type="InterPro" id="IPR036388">
    <property type="entry name" value="WH-like_DNA-bd_sf"/>
</dbReference>
<dbReference type="Gene3D" id="1.10.10.10">
    <property type="entry name" value="Winged helix-like DNA-binding domain superfamily/Winged helix DNA-binding domain"/>
    <property type="match status" value="1"/>
</dbReference>